<dbReference type="Proteomes" id="UP000250275">
    <property type="component" value="Unassembled WGS sequence"/>
</dbReference>
<dbReference type="EMBL" id="KQ766335">
    <property type="protein sequence ID" value="OAD53697.1"/>
    <property type="molecule type" value="Genomic_DNA"/>
</dbReference>
<dbReference type="PANTHER" id="PTHR45625">
    <property type="entry name" value="PEPTIDYL-PROLYL CIS-TRANS ISOMERASE-RELATED"/>
    <property type="match status" value="1"/>
</dbReference>
<feature type="compositionally biased region" description="Basic and acidic residues" evidence="8">
    <location>
        <begin position="211"/>
        <end position="228"/>
    </location>
</feature>
<evidence type="ECO:0000256" key="1">
    <source>
        <dbReference type="ARBA" id="ARBA00004123"/>
    </source>
</evidence>
<evidence type="ECO:0000256" key="7">
    <source>
        <dbReference type="PROSITE-ProRule" id="PRU00042"/>
    </source>
</evidence>
<dbReference type="GO" id="GO:0008270">
    <property type="term" value="F:zinc ion binding"/>
    <property type="evidence" value="ECO:0007669"/>
    <property type="project" value="UniProtKB-KW"/>
</dbReference>
<keyword evidence="3" id="KW-0539">Nucleus</keyword>
<feature type="compositionally biased region" description="Acidic residues" evidence="8">
    <location>
        <begin position="95"/>
        <end position="106"/>
    </location>
</feature>
<dbReference type="AlphaFoldDB" id="A0A310S7B1"/>
<dbReference type="PROSITE" id="PS00028">
    <property type="entry name" value="ZINC_FINGER_C2H2_1"/>
    <property type="match status" value="3"/>
</dbReference>
<evidence type="ECO:0000259" key="9">
    <source>
        <dbReference type="PROSITE" id="PS50072"/>
    </source>
</evidence>
<feature type="region of interest" description="Disordered" evidence="8">
    <location>
        <begin position="659"/>
        <end position="700"/>
    </location>
</feature>
<dbReference type="SUPFAM" id="SSF57667">
    <property type="entry name" value="beta-beta-alpha zinc fingers"/>
    <property type="match status" value="2"/>
</dbReference>
<evidence type="ECO:0000313" key="12">
    <source>
        <dbReference type="Proteomes" id="UP000250275"/>
    </source>
</evidence>
<evidence type="ECO:0000313" key="11">
    <source>
        <dbReference type="EMBL" id="OAD53697.1"/>
    </source>
</evidence>
<comment type="subunit">
    <text evidence="6">Part of the activated spliceosome B/catalytic step 1 spliceosome, one of the forms of the spliceosome which has a well-formed active site but still cannot catalyze the branching reaction and is composed at least of 52 proteins, the U2, U5 and U6 snRNAs and the pre-mRNA. Recruited during early steps of activated spliceosome B maturation, it is probably one of the first proteins released from this complex as he matures to the spliceosome C complex. Component of the minor spliceosome, which splices U12-type introns.</text>
</comment>
<dbReference type="Gene3D" id="3.30.160.60">
    <property type="entry name" value="Classic Zinc Finger"/>
    <property type="match status" value="2"/>
</dbReference>
<evidence type="ECO:0000256" key="4">
    <source>
        <dbReference type="ARBA" id="ARBA00040027"/>
    </source>
</evidence>
<proteinExistence type="inferred from homology"/>
<organism evidence="11 12">
    <name type="scientific">Eufriesea mexicana</name>
    <dbReference type="NCBI Taxonomy" id="516756"/>
    <lineage>
        <taxon>Eukaryota</taxon>
        <taxon>Metazoa</taxon>
        <taxon>Ecdysozoa</taxon>
        <taxon>Arthropoda</taxon>
        <taxon>Hexapoda</taxon>
        <taxon>Insecta</taxon>
        <taxon>Pterygota</taxon>
        <taxon>Neoptera</taxon>
        <taxon>Endopterygota</taxon>
        <taxon>Hymenoptera</taxon>
        <taxon>Apocrita</taxon>
        <taxon>Aculeata</taxon>
        <taxon>Apoidea</taxon>
        <taxon>Anthophila</taxon>
        <taxon>Apidae</taxon>
        <taxon>Eufriesea</taxon>
    </lineage>
</organism>
<dbReference type="Gene3D" id="2.40.100.10">
    <property type="entry name" value="Cyclophilin-like"/>
    <property type="match status" value="1"/>
</dbReference>
<dbReference type="InterPro" id="IPR002130">
    <property type="entry name" value="Cyclophilin-type_PPIase_dom"/>
</dbReference>
<keyword evidence="7" id="KW-0862">Zinc</keyword>
<sequence>MLAEKVGAPIDNQHGRWVNRISLKAAPCLQTWISVRFPTRKVPYVDRQTGVYSQQTKMRVKTVPRQRVIQGNKNVDPVSETVTGKIENPDQSTSDGDEKETTEDEKDVSHESTECVDAKGSELKDESVKSEKEKEALAYSEEVLDMSIKHKTEIPDKDSTLFSLITSPTFKYVYSHLKEDRKESICNDDNNNVLPSKTEPESCHSVADSSSKADPESREKKLRDEDKPAEAVNLCKRDCHEEDASNSSVGSNERLKDTFLYKIMTDPKFLENIQKHKQSKRNVCKFCKQEFSNGDELIDHMDVKKDESNQVTCCACKRTFTQKRYLRYHQRCHSERTMFTCNICTKTYTRLDNLSRHNAFHVNPDKFLCTYCEKTFTRKDLLNKHLKCHDNKLVYGVSPLPASRKRIEEEAELGERAGNLEGEAATAAKKCRGWVESLAQPTRRASRRGGGDSLAVKYGVIMKTTVGDIELELWAKETPKACRNFIQLCIDGYWDDTIFHNTMWNPTGTGECGKICGKPFKDDFHTRLRSCSRGLIAMDNAGEDGNGSQFFFTLGSTLDLQNKHTIFGQVTEETMYNMLKLKEALADENDRPLHPPKMRKTEILNNPFSDIIPRIIVKKKISPDSIVLCNEKFCYRDFNLLSFGEEADEDEEESTILNKKFSGKGKSAHDHLTDPKLSSQPVFESLGRANKKRKEDHSGD</sequence>
<name>A0A310S7B1_9HYME</name>
<evidence type="ECO:0000256" key="6">
    <source>
        <dbReference type="ARBA" id="ARBA00046368"/>
    </source>
</evidence>
<gene>
    <name evidence="11" type="ORF">WN48_09436</name>
</gene>
<protein>
    <recommendedName>
        <fullName evidence="4">Spliceosome-associated protein CWC27 homolog</fullName>
    </recommendedName>
    <alternativeName>
        <fullName evidence="5">Probable inactive peptidyl-prolyl cis-trans isomerase CWC27 homolog</fullName>
    </alternativeName>
</protein>
<dbReference type="PRINTS" id="PR00153">
    <property type="entry name" value="CSAPPISMRASE"/>
</dbReference>
<dbReference type="PROSITE" id="PS50072">
    <property type="entry name" value="CSA_PPIASE_2"/>
    <property type="match status" value="1"/>
</dbReference>
<dbReference type="OrthoDB" id="6435218at2759"/>
<accession>A0A310S7B1</accession>
<evidence type="ECO:0000256" key="5">
    <source>
        <dbReference type="ARBA" id="ARBA00042090"/>
    </source>
</evidence>
<feature type="compositionally biased region" description="Basic and acidic residues" evidence="8">
    <location>
        <begin position="107"/>
        <end position="134"/>
    </location>
</feature>
<evidence type="ECO:0000256" key="2">
    <source>
        <dbReference type="ARBA" id="ARBA00007365"/>
    </source>
</evidence>
<keyword evidence="12" id="KW-1185">Reference proteome</keyword>
<evidence type="ECO:0000259" key="10">
    <source>
        <dbReference type="PROSITE" id="PS50157"/>
    </source>
</evidence>
<dbReference type="GO" id="GO:0003755">
    <property type="term" value="F:peptidyl-prolyl cis-trans isomerase activity"/>
    <property type="evidence" value="ECO:0007669"/>
    <property type="project" value="InterPro"/>
</dbReference>
<reference evidence="11 12" key="1">
    <citation type="submission" date="2015-07" db="EMBL/GenBank/DDBJ databases">
        <title>The genome of Eufriesea mexicana.</title>
        <authorList>
            <person name="Pan H."/>
            <person name="Kapheim K."/>
        </authorList>
    </citation>
    <scope>NUCLEOTIDE SEQUENCE [LARGE SCALE GENOMIC DNA]</scope>
    <source>
        <strain evidence="11">0111107269</strain>
        <tissue evidence="11">Whole body</tissue>
    </source>
</reference>
<dbReference type="GO" id="GO:0071013">
    <property type="term" value="C:catalytic step 2 spliceosome"/>
    <property type="evidence" value="ECO:0007669"/>
    <property type="project" value="TreeGrafter"/>
</dbReference>
<keyword evidence="7" id="KW-0863">Zinc-finger</keyword>
<dbReference type="SUPFAM" id="SSF50891">
    <property type="entry name" value="Cyclophilin-like"/>
    <property type="match status" value="1"/>
</dbReference>
<feature type="domain" description="PPIase cyclophilin-type" evidence="9">
    <location>
        <begin position="464"/>
        <end position="603"/>
    </location>
</feature>
<comment type="subcellular location">
    <subcellularLocation>
        <location evidence="1">Nucleus</location>
    </subcellularLocation>
</comment>
<dbReference type="InterPro" id="IPR044666">
    <property type="entry name" value="Cyclophilin_A-like"/>
</dbReference>
<dbReference type="InterPro" id="IPR036236">
    <property type="entry name" value="Znf_C2H2_sf"/>
</dbReference>
<feature type="region of interest" description="Disordered" evidence="8">
    <location>
        <begin position="185"/>
        <end position="228"/>
    </location>
</feature>
<feature type="region of interest" description="Disordered" evidence="8">
    <location>
        <begin position="56"/>
        <end position="134"/>
    </location>
</feature>
<keyword evidence="7" id="KW-0479">Metal-binding</keyword>
<dbReference type="InterPro" id="IPR013087">
    <property type="entry name" value="Znf_C2H2_type"/>
</dbReference>
<comment type="similarity">
    <text evidence="2">Belongs to the cyclophilin-type PPIase family.</text>
</comment>
<dbReference type="Pfam" id="PF00160">
    <property type="entry name" value="Pro_isomerase"/>
    <property type="match status" value="1"/>
</dbReference>
<evidence type="ECO:0000256" key="3">
    <source>
        <dbReference type="ARBA" id="ARBA00023242"/>
    </source>
</evidence>
<dbReference type="SMART" id="SM00355">
    <property type="entry name" value="ZnF_C2H2"/>
    <property type="match status" value="4"/>
</dbReference>
<feature type="domain" description="C2H2-type" evidence="10">
    <location>
        <begin position="339"/>
        <end position="366"/>
    </location>
</feature>
<feature type="domain" description="C2H2-type" evidence="10">
    <location>
        <begin position="311"/>
        <end position="338"/>
    </location>
</feature>
<evidence type="ECO:0000256" key="8">
    <source>
        <dbReference type="SAM" id="MobiDB-lite"/>
    </source>
</evidence>
<dbReference type="PANTHER" id="PTHR45625:SF6">
    <property type="entry name" value="SPLICEOSOME-ASSOCIATED PROTEIN CWC27 HOMOLOG"/>
    <property type="match status" value="1"/>
</dbReference>
<dbReference type="InterPro" id="IPR029000">
    <property type="entry name" value="Cyclophilin-like_dom_sf"/>
</dbReference>
<dbReference type="Pfam" id="PF00096">
    <property type="entry name" value="zf-C2H2"/>
    <property type="match status" value="2"/>
</dbReference>
<feature type="domain" description="C2H2-type" evidence="10">
    <location>
        <begin position="367"/>
        <end position="394"/>
    </location>
</feature>
<dbReference type="PROSITE" id="PS50157">
    <property type="entry name" value="ZINC_FINGER_C2H2_2"/>
    <property type="match status" value="3"/>
</dbReference>
<keyword evidence="11" id="KW-0413">Isomerase</keyword>